<comment type="similarity">
    <text evidence="2 8">Belongs to the 2-oxoacid dehydrogenase family.</text>
</comment>
<evidence type="ECO:0000256" key="1">
    <source>
        <dbReference type="ARBA" id="ARBA00001938"/>
    </source>
</evidence>
<evidence type="ECO:0000256" key="5">
    <source>
        <dbReference type="ARBA" id="ARBA00022823"/>
    </source>
</evidence>
<feature type="compositionally biased region" description="Basic and acidic residues" evidence="9">
    <location>
        <begin position="87"/>
        <end position="96"/>
    </location>
</feature>
<feature type="domain" description="Lipoyl-binding" evidence="10">
    <location>
        <begin position="3"/>
        <end position="78"/>
    </location>
</feature>
<feature type="compositionally biased region" description="Low complexity" evidence="9">
    <location>
        <begin position="97"/>
        <end position="111"/>
    </location>
</feature>
<evidence type="ECO:0000256" key="3">
    <source>
        <dbReference type="ARBA" id="ARBA00022679"/>
    </source>
</evidence>
<dbReference type="SUPFAM" id="SSF47005">
    <property type="entry name" value="Peripheral subunit-binding domain of 2-oxo acid dehydrogenase complex"/>
    <property type="match status" value="1"/>
</dbReference>
<organism evidence="12 13">
    <name type="scientific">Anoxybacillus flavithermus</name>
    <dbReference type="NCBI Taxonomy" id="33934"/>
    <lineage>
        <taxon>Bacteria</taxon>
        <taxon>Bacillati</taxon>
        <taxon>Bacillota</taxon>
        <taxon>Bacilli</taxon>
        <taxon>Bacillales</taxon>
        <taxon>Anoxybacillaceae</taxon>
        <taxon>Anoxybacillus</taxon>
    </lineage>
</organism>
<dbReference type="Pfam" id="PF00364">
    <property type="entry name" value="Biotin_lipoyl"/>
    <property type="match status" value="1"/>
</dbReference>
<dbReference type="InterPro" id="IPR001078">
    <property type="entry name" value="2-oxoacid_DH_actylTfrase"/>
</dbReference>
<dbReference type="InterPro" id="IPR003016">
    <property type="entry name" value="2-oxoA_DH_lipoyl-BS"/>
</dbReference>
<feature type="region of interest" description="Disordered" evidence="9">
    <location>
        <begin position="87"/>
        <end position="115"/>
    </location>
</feature>
<dbReference type="Pfam" id="PF02817">
    <property type="entry name" value="E3_binding"/>
    <property type="match status" value="1"/>
</dbReference>
<dbReference type="InterPro" id="IPR000089">
    <property type="entry name" value="Biotin_lipoyl"/>
</dbReference>
<dbReference type="Pfam" id="PF00198">
    <property type="entry name" value="2-oxoacid_dh"/>
    <property type="match status" value="1"/>
</dbReference>
<evidence type="ECO:0000256" key="8">
    <source>
        <dbReference type="RuleBase" id="RU003423"/>
    </source>
</evidence>
<sequence length="436" mass="47186">MAIEKITMPQLGESVTEGTISQWLVSVGTRVNKYDPLAEVMTDKVNAEIPSSFAGVIKEIIAKEGETLPVGAVICTIEVEGEGIETAETKQEEAPKAEAPSAPAQAAMPKKPVGERGRYSPAVLRLAQEHNIDLEQVQGTGMGGRITRKDLLKLIESGNIPTPSQTPTASVQAPVQSVQEAPKAEASVAAAPKQAAAPNVPLQPGDIEIPVTPVRKAIATNMLRSKHEAPHAWTMVEVDVTNLVAYRDSIKDEFKKREGFNLTYFAFFVKAVAQALKEFPQMNSMWAGDKIVQKKDINISIAVATDDALFVPVIKHADEKSIKGIAREIAELAAKVRAGKLRPEDMQGGTFTVNNTGSFGSVQSMGIINYPQAAILQVESIVKRPVVKDGMIAVRDMVNLCLSLDHRVLDGLICGRFLARVKEILEHVTKENTPIY</sequence>
<dbReference type="AlphaFoldDB" id="A0A2G5RQK7"/>
<dbReference type="EC" id="2.3.1.-" evidence="8"/>
<dbReference type="PROSITE" id="PS51826">
    <property type="entry name" value="PSBD"/>
    <property type="match status" value="1"/>
</dbReference>
<keyword evidence="4" id="KW-0677">Repeat</keyword>
<evidence type="ECO:0000256" key="4">
    <source>
        <dbReference type="ARBA" id="ARBA00022737"/>
    </source>
</evidence>
<dbReference type="Gene3D" id="3.30.559.10">
    <property type="entry name" value="Chloramphenicol acetyltransferase-like domain"/>
    <property type="match status" value="1"/>
</dbReference>
<dbReference type="InterPro" id="IPR050743">
    <property type="entry name" value="2-oxoacid_DH_E2_comp"/>
</dbReference>
<gene>
    <name evidence="12" type="ORF">CS060_06795</name>
</gene>
<dbReference type="FunFam" id="2.40.50.100:FF:000023">
    <property type="entry name" value="Dihydrolipoamide acetyltransferase component of pyruvate dehydrogenase complex"/>
    <property type="match status" value="1"/>
</dbReference>
<dbReference type="InterPro" id="IPR036625">
    <property type="entry name" value="E3-bd_dom_sf"/>
</dbReference>
<dbReference type="PANTHER" id="PTHR43178:SF5">
    <property type="entry name" value="LIPOAMIDE ACYLTRANSFERASE COMPONENT OF BRANCHED-CHAIN ALPHA-KETO ACID DEHYDROGENASE COMPLEX, MITOCHONDRIAL"/>
    <property type="match status" value="1"/>
</dbReference>
<dbReference type="Proteomes" id="UP000230559">
    <property type="component" value="Unassembled WGS sequence"/>
</dbReference>
<proteinExistence type="inferred from homology"/>
<dbReference type="GO" id="GO:0005737">
    <property type="term" value="C:cytoplasm"/>
    <property type="evidence" value="ECO:0007669"/>
    <property type="project" value="TreeGrafter"/>
</dbReference>
<evidence type="ECO:0000256" key="9">
    <source>
        <dbReference type="SAM" id="MobiDB-lite"/>
    </source>
</evidence>
<dbReference type="InterPro" id="IPR023213">
    <property type="entry name" value="CAT-like_dom_sf"/>
</dbReference>
<keyword evidence="5 8" id="KW-0450">Lipoyl</keyword>
<dbReference type="InterPro" id="IPR011053">
    <property type="entry name" value="Single_hybrid_motif"/>
</dbReference>
<dbReference type="SUPFAM" id="SSF51230">
    <property type="entry name" value="Single hybrid motif"/>
    <property type="match status" value="1"/>
</dbReference>
<dbReference type="EMBL" id="PEDM01000011">
    <property type="protein sequence ID" value="PIC04969.1"/>
    <property type="molecule type" value="Genomic_DNA"/>
</dbReference>
<evidence type="ECO:0000256" key="7">
    <source>
        <dbReference type="ARBA" id="ARBA00048370"/>
    </source>
</evidence>
<dbReference type="GO" id="GO:0031405">
    <property type="term" value="F:lipoic acid binding"/>
    <property type="evidence" value="ECO:0007669"/>
    <property type="project" value="TreeGrafter"/>
</dbReference>
<keyword evidence="6 8" id="KW-0012">Acyltransferase</keyword>
<dbReference type="RefSeq" id="WP_035047858.1">
    <property type="nucleotide sequence ID" value="NZ_PEDM01000011.1"/>
</dbReference>
<dbReference type="PROSITE" id="PS00189">
    <property type="entry name" value="LIPOYL"/>
    <property type="match status" value="1"/>
</dbReference>
<protein>
    <recommendedName>
        <fullName evidence="8">Dihydrolipoamide acetyltransferase component of pyruvate dehydrogenase complex</fullName>
        <ecNumber evidence="8">2.3.1.-</ecNumber>
    </recommendedName>
</protein>
<comment type="catalytic activity">
    <reaction evidence="7">
        <text>N(6)-[(R)-dihydrolipoyl]-L-lysyl-[protein] + acetyl-CoA = N(6)-[(R)-S(8)-acetyldihydrolipoyl]-L-lysyl-[protein] + CoA</text>
        <dbReference type="Rhea" id="RHEA:17017"/>
        <dbReference type="Rhea" id="RHEA-COMP:10475"/>
        <dbReference type="Rhea" id="RHEA-COMP:10478"/>
        <dbReference type="ChEBI" id="CHEBI:57287"/>
        <dbReference type="ChEBI" id="CHEBI:57288"/>
        <dbReference type="ChEBI" id="CHEBI:83100"/>
        <dbReference type="ChEBI" id="CHEBI:83111"/>
        <dbReference type="EC" id="2.3.1.12"/>
    </reaction>
</comment>
<dbReference type="GO" id="GO:0004742">
    <property type="term" value="F:dihydrolipoyllysine-residue acetyltransferase activity"/>
    <property type="evidence" value="ECO:0007669"/>
    <property type="project" value="UniProtKB-EC"/>
</dbReference>
<dbReference type="CDD" id="cd06849">
    <property type="entry name" value="lipoyl_domain"/>
    <property type="match status" value="1"/>
</dbReference>
<evidence type="ECO:0000313" key="13">
    <source>
        <dbReference type="Proteomes" id="UP000230559"/>
    </source>
</evidence>
<dbReference type="SUPFAM" id="SSF52777">
    <property type="entry name" value="CoA-dependent acyltransferases"/>
    <property type="match status" value="1"/>
</dbReference>
<dbReference type="PROSITE" id="PS50968">
    <property type="entry name" value="BIOTINYL_LIPOYL"/>
    <property type="match status" value="1"/>
</dbReference>
<name>A0A2G5RQK7_9BACL</name>
<evidence type="ECO:0000256" key="2">
    <source>
        <dbReference type="ARBA" id="ARBA00007317"/>
    </source>
</evidence>
<comment type="caution">
    <text evidence="12">The sequence shown here is derived from an EMBL/GenBank/DDBJ whole genome shotgun (WGS) entry which is preliminary data.</text>
</comment>
<dbReference type="Gene3D" id="4.10.320.10">
    <property type="entry name" value="E3-binding domain"/>
    <property type="match status" value="1"/>
</dbReference>
<feature type="domain" description="Peripheral subunit-binding (PSBD)" evidence="11">
    <location>
        <begin position="118"/>
        <end position="155"/>
    </location>
</feature>
<evidence type="ECO:0000259" key="10">
    <source>
        <dbReference type="PROSITE" id="PS50968"/>
    </source>
</evidence>
<dbReference type="FunFam" id="4.10.320.10:FF:000008">
    <property type="entry name" value="Dihydrolipoamide acetyltransferase component of pyruvate dehydrogenase complex"/>
    <property type="match status" value="1"/>
</dbReference>
<evidence type="ECO:0000256" key="6">
    <source>
        <dbReference type="ARBA" id="ARBA00023315"/>
    </source>
</evidence>
<evidence type="ECO:0000313" key="12">
    <source>
        <dbReference type="EMBL" id="PIC04969.1"/>
    </source>
</evidence>
<dbReference type="FunFam" id="3.30.559.10:FF:000007">
    <property type="entry name" value="Dihydrolipoamide acetyltransferase component of pyruvate dehydrogenase complex"/>
    <property type="match status" value="1"/>
</dbReference>
<dbReference type="Gene3D" id="2.40.50.100">
    <property type="match status" value="1"/>
</dbReference>
<keyword evidence="3 8" id="KW-0808">Transferase</keyword>
<dbReference type="InterPro" id="IPR004167">
    <property type="entry name" value="PSBD"/>
</dbReference>
<evidence type="ECO:0000259" key="11">
    <source>
        <dbReference type="PROSITE" id="PS51826"/>
    </source>
</evidence>
<dbReference type="PANTHER" id="PTHR43178">
    <property type="entry name" value="DIHYDROLIPOAMIDE ACETYLTRANSFERASE COMPONENT OF PYRUVATE DEHYDROGENASE COMPLEX"/>
    <property type="match status" value="1"/>
</dbReference>
<comment type="cofactor">
    <cofactor evidence="1 8">
        <name>(R)-lipoate</name>
        <dbReference type="ChEBI" id="CHEBI:83088"/>
    </cofactor>
</comment>
<accession>A0A2G5RQK7</accession>
<reference evidence="12 13" key="1">
    <citation type="submission" date="2017-10" db="EMBL/GenBank/DDBJ databases">
        <title>Draft genome sequence of Anoxybacillus flavithermus KU2-6-11 from caldera Uzon (Russia:Kamchtka).</title>
        <authorList>
            <person name="Korzhuk A.V."/>
            <person name="Rozanov A.S."/>
            <person name="Bryanskaya A.V."/>
            <person name="Peltek S.E."/>
        </authorList>
    </citation>
    <scope>NUCLEOTIDE SEQUENCE [LARGE SCALE GENOMIC DNA]</scope>
    <source>
        <strain evidence="12 13">KU2-6_11</strain>
    </source>
</reference>